<gene>
    <name evidence="6" type="ORF">IPN75_07715</name>
</gene>
<evidence type="ECO:0000256" key="3">
    <source>
        <dbReference type="ARBA" id="ARBA00023125"/>
    </source>
</evidence>
<dbReference type="Pfam" id="PF00126">
    <property type="entry name" value="HTH_1"/>
    <property type="match status" value="1"/>
</dbReference>
<accession>A0A9D7LSD8</accession>
<dbReference type="PRINTS" id="PR00039">
    <property type="entry name" value="HTHLYSR"/>
</dbReference>
<dbReference type="GO" id="GO:0003677">
    <property type="term" value="F:DNA binding"/>
    <property type="evidence" value="ECO:0007669"/>
    <property type="project" value="UniProtKB-KW"/>
</dbReference>
<dbReference type="PROSITE" id="PS50931">
    <property type="entry name" value="HTH_LYSR"/>
    <property type="match status" value="1"/>
</dbReference>
<evidence type="ECO:0000259" key="5">
    <source>
        <dbReference type="PROSITE" id="PS50931"/>
    </source>
</evidence>
<sequence>MTQRRLQHLLALVEHAHFGRAANALDISQPALTKSIQALESELGVTLIDRKHGAIGPTVFGDLVIQRSKRMLTEEDELRREIALLAGLDTGSLKLALGPYPSVTSGYGAIARLLAPHPKVGIAVHVAGWREVASRVLARTVDLGIAEISSVENDVQFATERLPLYHGRFFCRSGHPLLDGKPVTLQRLLAYPWIGTRLPARIAGSLPRALGAAGTIDPSNGDFVPAVEIDVPMQLGVLLAGGDALTIASLVIMEREMRAGEVAVVPMTSPSIQAGYGFIYLKDRSLAPAALAYMAEVRAMEGEFVEREAALAAEFGLQ</sequence>
<dbReference type="InterPro" id="IPR036390">
    <property type="entry name" value="WH_DNA-bd_sf"/>
</dbReference>
<reference evidence="6" key="1">
    <citation type="submission" date="2020-10" db="EMBL/GenBank/DDBJ databases">
        <title>Connecting structure to function with the recovery of over 1000 high-quality activated sludge metagenome-assembled genomes encoding full-length rRNA genes using long-read sequencing.</title>
        <authorList>
            <person name="Singleton C.M."/>
            <person name="Petriglieri F."/>
            <person name="Kristensen J.M."/>
            <person name="Kirkegaard R.H."/>
            <person name="Michaelsen T.Y."/>
            <person name="Andersen M.H."/>
            <person name="Karst S.M."/>
            <person name="Dueholm M.S."/>
            <person name="Nielsen P.H."/>
            <person name="Albertsen M."/>
        </authorList>
    </citation>
    <scope>NUCLEOTIDE SEQUENCE</scope>
    <source>
        <strain evidence="6">OdNE_18-Q3-R46-58_BAT3C.305</strain>
    </source>
</reference>
<evidence type="ECO:0000256" key="4">
    <source>
        <dbReference type="ARBA" id="ARBA00023163"/>
    </source>
</evidence>
<dbReference type="InterPro" id="IPR005119">
    <property type="entry name" value="LysR_subst-bd"/>
</dbReference>
<dbReference type="PANTHER" id="PTHR30419:SF30">
    <property type="entry name" value="LYSR FAMILY TRANSCRIPTIONAL REGULATOR"/>
    <property type="match status" value="1"/>
</dbReference>
<evidence type="ECO:0000256" key="2">
    <source>
        <dbReference type="ARBA" id="ARBA00023015"/>
    </source>
</evidence>
<feature type="domain" description="HTH lysR-type" evidence="5">
    <location>
        <begin position="1"/>
        <end position="58"/>
    </location>
</feature>
<comment type="caution">
    <text evidence="6">The sequence shown here is derived from an EMBL/GenBank/DDBJ whole genome shotgun (WGS) entry which is preliminary data.</text>
</comment>
<dbReference type="Gene3D" id="3.40.190.290">
    <property type="match status" value="1"/>
</dbReference>
<evidence type="ECO:0000256" key="1">
    <source>
        <dbReference type="ARBA" id="ARBA00009437"/>
    </source>
</evidence>
<name>A0A9D7LSD8_9RHOO</name>
<dbReference type="InterPro" id="IPR000847">
    <property type="entry name" value="LysR_HTH_N"/>
</dbReference>
<dbReference type="Proteomes" id="UP000808146">
    <property type="component" value="Unassembled WGS sequence"/>
</dbReference>
<dbReference type="PANTHER" id="PTHR30419">
    <property type="entry name" value="HTH-TYPE TRANSCRIPTIONAL REGULATOR YBHD"/>
    <property type="match status" value="1"/>
</dbReference>
<dbReference type="Pfam" id="PF03466">
    <property type="entry name" value="LysR_substrate"/>
    <property type="match status" value="1"/>
</dbReference>
<evidence type="ECO:0000313" key="6">
    <source>
        <dbReference type="EMBL" id="MBK8890293.1"/>
    </source>
</evidence>
<keyword evidence="3" id="KW-0238">DNA-binding</keyword>
<comment type="similarity">
    <text evidence="1">Belongs to the LysR transcriptional regulatory family.</text>
</comment>
<dbReference type="SUPFAM" id="SSF53850">
    <property type="entry name" value="Periplasmic binding protein-like II"/>
    <property type="match status" value="1"/>
</dbReference>
<evidence type="ECO:0000313" key="7">
    <source>
        <dbReference type="Proteomes" id="UP000808146"/>
    </source>
</evidence>
<dbReference type="Gene3D" id="1.10.10.10">
    <property type="entry name" value="Winged helix-like DNA-binding domain superfamily/Winged helix DNA-binding domain"/>
    <property type="match status" value="1"/>
</dbReference>
<proteinExistence type="inferred from homology"/>
<dbReference type="FunFam" id="1.10.10.10:FF:000001">
    <property type="entry name" value="LysR family transcriptional regulator"/>
    <property type="match status" value="1"/>
</dbReference>
<dbReference type="SUPFAM" id="SSF46785">
    <property type="entry name" value="Winged helix' DNA-binding domain"/>
    <property type="match status" value="1"/>
</dbReference>
<keyword evidence="4" id="KW-0804">Transcription</keyword>
<dbReference type="EMBL" id="JADKBR010000005">
    <property type="protein sequence ID" value="MBK8890293.1"/>
    <property type="molecule type" value="Genomic_DNA"/>
</dbReference>
<dbReference type="InterPro" id="IPR036388">
    <property type="entry name" value="WH-like_DNA-bd_sf"/>
</dbReference>
<dbReference type="GO" id="GO:0003700">
    <property type="term" value="F:DNA-binding transcription factor activity"/>
    <property type="evidence" value="ECO:0007669"/>
    <property type="project" value="InterPro"/>
</dbReference>
<organism evidence="6 7">
    <name type="scientific">Candidatus Dechloromonas phosphorivorans</name>
    <dbReference type="NCBI Taxonomy" id="2899244"/>
    <lineage>
        <taxon>Bacteria</taxon>
        <taxon>Pseudomonadati</taxon>
        <taxon>Pseudomonadota</taxon>
        <taxon>Betaproteobacteria</taxon>
        <taxon>Rhodocyclales</taxon>
        <taxon>Azonexaceae</taxon>
        <taxon>Dechloromonas</taxon>
    </lineage>
</organism>
<keyword evidence="2" id="KW-0805">Transcription regulation</keyword>
<dbReference type="AlphaFoldDB" id="A0A9D7LSD8"/>
<protein>
    <submittedName>
        <fullName evidence="6">LysR family transcriptional regulator</fullName>
    </submittedName>
</protein>
<dbReference type="GO" id="GO:0005829">
    <property type="term" value="C:cytosol"/>
    <property type="evidence" value="ECO:0007669"/>
    <property type="project" value="TreeGrafter"/>
</dbReference>
<dbReference type="InterPro" id="IPR050950">
    <property type="entry name" value="HTH-type_LysR_regulators"/>
</dbReference>